<reference evidence="2" key="1">
    <citation type="submission" date="2017-04" db="EMBL/GenBank/DDBJ databases">
        <authorList>
            <person name="Varghese N."/>
            <person name="Submissions S."/>
        </authorList>
    </citation>
    <scope>NUCLEOTIDE SEQUENCE [LARGE SCALE GENOMIC DNA]</scope>
    <source>
        <strain evidence="2">UI2</strain>
    </source>
</reference>
<keyword evidence="2" id="KW-1185">Reference proteome</keyword>
<organism evidence="1 2">
    <name type="scientific">Sphingopyxis terrae subsp. ummariensis</name>
    <dbReference type="NCBI Taxonomy" id="429001"/>
    <lineage>
        <taxon>Bacteria</taxon>
        <taxon>Pseudomonadati</taxon>
        <taxon>Pseudomonadota</taxon>
        <taxon>Alphaproteobacteria</taxon>
        <taxon>Sphingomonadales</taxon>
        <taxon>Sphingomonadaceae</taxon>
        <taxon>Sphingopyxis</taxon>
    </lineage>
</organism>
<evidence type="ECO:0000313" key="1">
    <source>
        <dbReference type="EMBL" id="SMQ76180.1"/>
    </source>
</evidence>
<dbReference type="RefSeq" id="WP_086456731.1">
    <property type="nucleotide sequence ID" value="NZ_FXWL01000002.1"/>
</dbReference>
<dbReference type="EMBL" id="FXWL01000002">
    <property type="protein sequence ID" value="SMQ76180.1"/>
    <property type="molecule type" value="Genomic_DNA"/>
</dbReference>
<evidence type="ECO:0008006" key="3">
    <source>
        <dbReference type="Google" id="ProtNLM"/>
    </source>
</evidence>
<evidence type="ECO:0000313" key="2">
    <source>
        <dbReference type="Proteomes" id="UP000194469"/>
    </source>
</evidence>
<gene>
    <name evidence="1" type="ORF">SAMN06295984_1625</name>
</gene>
<dbReference type="AlphaFoldDB" id="A0A1Y6FSM3"/>
<accession>A0A1Y6FSM3</accession>
<sequence length="187" mass="20692">MSHNLLDFRAPGSNLAAMQDERASYLDSSGLEKVLEHRFVAELATSLWIEGCRDVELLRSEVDTHGYDLVIEARGTMRHIQLKSMVAGGKKQYVTVNTRLAAKPSGCVVWFDYDPHTLELGPFRWFGGSPGVGLPDTGNTVARHSKANALGQKSQRAGHRVIRKSRFQQVDTVGALVQLLFGNKTTR</sequence>
<proteinExistence type="predicted"/>
<protein>
    <recommendedName>
        <fullName evidence="3">PD(D/E)XK endonuclease domain-containing protein</fullName>
    </recommendedName>
</protein>
<name>A0A1Y6FSM3_9SPHN</name>
<dbReference type="Proteomes" id="UP000194469">
    <property type="component" value="Unassembled WGS sequence"/>
</dbReference>